<name>A0AAW0P4D9_9GOBI</name>
<reference evidence="3" key="1">
    <citation type="submission" date="2024-04" db="EMBL/GenBank/DDBJ databases">
        <title>Salinicola lusitanus LLJ914,a marine bacterium isolated from the Okinawa Trough.</title>
        <authorList>
            <person name="Li J."/>
        </authorList>
    </citation>
    <scope>NUCLEOTIDE SEQUENCE [LARGE SCALE GENOMIC DNA]</scope>
</reference>
<comment type="caution">
    <text evidence="2">The sequence shown here is derived from an EMBL/GenBank/DDBJ whole genome shotgun (WGS) entry which is preliminary data.</text>
</comment>
<proteinExistence type="predicted"/>
<evidence type="ECO:0000256" key="1">
    <source>
        <dbReference type="SAM" id="MobiDB-lite"/>
    </source>
</evidence>
<dbReference type="Proteomes" id="UP001460270">
    <property type="component" value="Unassembled WGS sequence"/>
</dbReference>
<dbReference type="AlphaFoldDB" id="A0AAW0P4D9"/>
<evidence type="ECO:0000313" key="2">
    <source>
        <dbReference type="EMBL" id="KAK7909733.1"/>
    </source>
</evidence>
<gene>
    <name evidence="2" type="ORF">WMY93_014417</name>
</gene>
<accession>A0AAW0P4D9</accession>
<keyword evidence="3" id="KW-1185">Reference proteome</keyword>
<organism evidence="2 3">
    <name type="scientific">Mugilogobius chulae</name>
    <name type="common">yellowstripe goby</name>
    <dbReference type="NCBI Taxonomy" id="88201"/>
    <lineage>
        <taxon>Eukaryota</taxon>
        <taxon>Metazoa</taxon>
        <taxon>Chordata</taxon>
        <taxon>Craniata</taxon>
        <taxon>Vertebrata</taxon>
        <taxon>Euteleostomi</taxon>
        <taxon>Actinopterygii</taxon>
        <taxon>Neopterygii</taxon>
        <taxon>Teleostei</taxon>
        <taxon>Neoteleostei</taxon>
        <taxon>Acanthomorphata</taxon>
        <taxon>Gobiaria</taxon>
        <taxon>Gobiiformes</taxon>
        <taxon>Gobioidei</taxon>
        <taxon>Gobiidae</taxon>
        <taxon>Gobionellinae</taxon>
        <taxon>Mugilogobius</taxon>
    </lineage>
</organism>
<feature type="region of interest" description="Disordered" evidence="1">
    <location>
        <begin position="25"/>
        <end position="84"/>
    </location>
</feature>
<feature type="compositionally biased region" description="Basic and acidic residues" evidence="1">
    <location>
        <begin position="26"/>
        <end position="43"/>
    </location>
</feature>
<dbReference type="EMBL" id="JBBPFD010000010">
    <property type="protein sequence ID" value="KAK7909733.1"/>
    <property type="molecule type" value="Genomic_DNA"/>
</dbReference>
<protein>
    <submittedName>
        <fullName evidence="2">Uncharacterized protein</fullName>
    </submittedName>
</protein>
<evidence type="ECO:0000313" key="3">
    <source>
        <dbReference type="Proteomes" id="UP001460270"/>
    </source>
</evidence>
<feature type="compositionally biased region" description="Basic and acidic residues" evidence="1">
    <location>
        <begin position="50"/>
        <end position="62"/>
    </location>
</feature>
<sequence length="108" mass="12502">MEEVKEVEQLEEVMKVAEIEEVDEVKEERQVDKMEDVKKLKEAEELEGGGTDKRDQAEDRSRPVQAPALSFQNLQDRAGSEMSRQKCAWMDHALAWFGRSFSMQSVLR</sequence>